<name>A0ABS4GX61_9BACL</name>
<gene>
    <name evidence="2" type="ORF">J2Z37_004879</name>
</gene>
<dbReference type="Gene3D" id="1.10.443.10">
    <property type="entry name" value="Intergrase catalytic core"/>
    <property type="match status" value="1"/>
</dbReference>
<organism evidence="2 3">
    <name type="scientific">Ammoniphilus resinae</name>
    <dbReference type="NCBI Taxonomy" id="861532"/>
    <lineage>
        <taxon>Bacteria</taxon>
        <taxon>Bacillati</taxon>
        <taxon>Bacillota</taxon>
        <taxon>Bacilli</taxon>
        <taxon>Bacillales</taxon>
        <taxon>Paenibacillaceae</taxon>
        <taxon>Aneurinibacillus group</taxon>
        <taxon>Ammoniphilus</taxon>
    </lineage>
</organism>
<evidence type="ECO:0000256" key="1">
    <source>
        <dbReference type="ARBA" id="ARBA00023172"/>
    </source>
</evidence>
<dbReference type="InterPro" id="IPR013762">
    <property type="entry name" value="Integrase-like_cat_sf"/>
</dbReference>
<evidence type="ECO:0000313" key="3">
    <source>
        <dbReference type="Proteomes" id="UP001519343"/>
    </source>
</evidence>
<dbReference type="RefSeq" id="WP_209812837.1">
    <property type="nucleotide sequence ID" value="NZ_JAGGKT010000030.1"/>
</dbReference>
<dbReference type="SUPFAM" id="SSF56349">
    <property type="entry name" value="DNA breaking-rejoining enzymes"/>
    <property type="match status" value="1"/>
</dbReference>
<comment type="caution">
    <text evidence="2">The sequence shown here is derived from an EMBL/GenBank/DDBJ whole genome shotgun (WGS) entry which is preliminary data.</text>
</comment>
<accession>A0ABS4GX61</accession>
<reference evidence="2 3" key="1">
    <citation type="submission" date="2021-03" db="EMBL/GenBank/DDBJ databases">
        <title>Genomic Encyclopedia of Type Strains, Phase IV (KMG-IV): sequencing the most valuable type-strain genomes for metagenomic binning, comparative biology and taxonomic classification.</title>
        <authorList>
            <person name="Goeker M."/>
        </authorList>
    </citation>
    <scope>NUCLEOTIDE SEQUENCE [LARGE SCALE GENOMIC DNA]</scope>
    <source>
        <strain evidence="2 3">DSM 24738</strain>
    </source>
</reference>
<dbReference type="Proteomes" id="UP001519343">
    <property type="component" value="Unassembled WGS sequence"/>
</dbReference>
<sequence length="343" mass="39512">MQKLGSMKYQVESALKVINYIGQSKHEAKKKIGSNKVTGIYSIKYFRKVLGSSILFSQFAKREFKIKSIFELQPEHHAAYIDELQQKEVTKGYLTNVESHLLKLQTAMRLISEKNHRKPVTFMEKRLISWKDKEKPKDRSYTEEEIQKLEPHFSRAVATAMRMSLNLGFRTVTICNIRVEHVVTQEDGSLRIEIPDGKGITKGGRFLYLNVSSSYAPELIGLIKNKGPKDKILPLKENTLRQGLKRACEASGVESAGFHGFRHTYARRRLEQIMGDRFTEGKIMIDYILKNRDRGRRMDDGISKDPLDPYRKSFEWVQDCVNIVHGELGHGKSRWALVAVYMS</sequence>
<dbReference type="EMBL" id="JAGGKT010000030">
    <property type="protein sequence ID" value="MBP1934859.1"/>
    <property type="molecule type" value="Genomic_DNA"/>
</dbReference>
<keyword evidence="3" id="KW-1185">Reference proteome</keyword>
<protein>
    <submittedName>
        <fullName evidence="2">Integrase/recombinase XerD</fullName>
    </submittedName>
</protein>
<dbReference type="InterPro" id="IPR011010">
    <property type="entry name" value="DNA_brk_join_enz"/>
</dbReference>
<evidence type="ECO:0000313" key="2">
    <source>
        <dbReference type="EMBL" id="MBP1934859.1"/>
    </source>
</evidence>
<keyword evidence="1" id="KW-0233">DNA recombination</keyword>
<proteinExistence type="predicted"/>